<evidence type="ECO:0000256" key="1">
    <source>
        <dbReference type="SAM" id="Phobius"/>
    </source>
</evidence>
<name>A0A8R1E9F7_CAEJA</name>
<feature type="transmembrane region" description="Helical" evidence="1">
    <location>
        <begin position="142"/>
        <end position="165"/>
    </location>
</feature>
<evidence type="ECO:0000313" key="2">
    <source>
        <dbReference type="EnsemblMetazoa" id="CJA29236a.1"/>
    </source>
</evidence>
<protein>
    <submittedName>
        <fullName evidence="2">Activin_recp domain-containing protein</fullName>
    </submittedName>
</protein>
<keyword evidence="3" id="KW-1185">Reference proteome</keyword>
<reference evidence="2" key="2">
    <citation type="submission" date="2022-06" db="UniProtKB">
        <authorList>
            <consortium name="EnsemblMetazoa"/>
        </authorList>
    </citation>
    <scope>IDENTIFICATION</scope>
    <source>
        <strain evidence="2">DF5081</strain>
    </source>
</reference>
<proteinExistence type="predicted"/>
<keyword evidence="1" id="KW-0812">Transmembrane</keyword>
<dbReference type="SUPFAM" id="SSF57302">
    <property type="entry name" value="Snake toxin-like"/>
    <property type="match status" value="1"/>
</dbReference>
<keyword evidence="1" id="KW-1133">Transmembrane helix</keyword>
<dbReference type="Gene3D" id="2.10.60.10">
    <property type="entry name" value="CD59"/>
    <property type="match status" value="1"/>
</dbReference>
<dbReference type="EnsemblMetazoa" id="CJA29236a.1">
    <property type="protein sequence ID" value="CJA29236a.1"/>
    <property type="gene ID" value="WBGene00184810"/>
</dbReference>
<evidence type="ECO:0000313" key="3">
    <source>
        <dbReference type="Proteomes" id="UP000005237"/>
    </source>
</evidence>
<organism evidence="2 3">
    <name type="scientific">Caenorhabditis japonica</name>
    <dbReference type="NCBI Taxonomy" id="281687"/>
    <lineage>
        <taxon>Eukaryota</taxon>
        <taxon>Metazoa</taxon>
        <taxon>Ecdysozoa</taxon>
        <taxon>Nematoda</taxon>
        <taxon>Chromadorea</taxon>
        <taxon>Rhabditida</taxon>
        <taxon>Rhabditina</taxon>
        <taxon>Rhabditomorpha</taxon>
        <taxon>Rhabditoidea</taxon>
        <taxon>Rhabditidae</taxon>
        <taxon>Peloderinae</taxon>
        <taxon>Caenorhabditis</taxon>
    </lineage>
</organism>
<reference evidence="3" key="1">
    <citation type="submission" date="2010-08" db="EMBL/GenBank/DDBJ databases">
        <authorList>
            <consortium name="Caenorhabditis japonica Sequencing Consortium"/>
            <person name="Wilson R.K."/>
        </authorList>
    </citation>
    <scope>NUCLEOTIDE SEQUENCE [LARGE SCALE GENOMIC DNA]</scope>
    <source>
        <strain evidence="3">DF5081</strain>
    </source>
</reference>
<keyword evidence="1" id="KW-0472">Membrane</keyword>
<dbReference type="Proteomes" id="UP000005237">
    <property type="component" value="Unassembled WGS sequence"/>
</dbReference>
<dbReference type="InterPro" id="IPR045860">
    <property type="entry name" value="Snake_toxin-like_sf"/>
</dbReference>
<accession>A0A8R1E9F7</accession>
<sequence>KTGDEYDQYDDEDLALSIPADAVGVPREFRQRVLKEMNLLQTPQDTPKNRCYCNYDESICGKNMTCVKQNGAACYHAVEECNSWRAAHHTPKSIGCCYEGDYCNKDLVPPPYKHQPREQDLQKLPDLHDDLLSLPQVANGGLIFLAILGLIGGVFGMVRFIYFCVSI</sequence>
<dbReference type="AlphaFoldDB" id="A0A8R1E9F7"/>